<sequence length="57" mass="6385">DERSILGDNDVDDVHWLCSLSESEIDLLIALKSVIKNCAEATGQHDLASKFNLRMVR</sequence>
<gene>
    <name evidence="1" type="ORF">M569_10210</name>
</gene>
<protein>
    <submittedName>
        <fullName evidence="1">Uncharacterized protein</fullName>
    </submittedName>
</protein>
<keyword evidence="2" id="KW-1185">Reference proteome</keyword>
<comment type="caution">
    <text evidence="1">The sequence shown here is derived from an EMBL/GenBank/DDBJ whole genome shotgun (WGS) entry which is preliminary data.</text>
</comment>
<evidence type="ECO:0000313" key="2">
    <source>
        <dbReference type="Proteomes" id="UP000015453"/>
    </source>
</evidence>
<dbReference type="Proteomes" id="UP000015453">
    <property type="component" value="Unassembled WGS sequence"/>
</dbReference>
<feature type="non-terminal residue" evidence="1">
    <location>
        <position position="57"/>
    </location>
</feature>
<evidence type="ECO:0000313" key="1">
    <source>
        <dbReference type="EMBL" id="EPS64573.1"/>
    </source>
</evidence>
<organism evidence="1 2">
    <name type="scientific">Genlisea aurea</name>
    <dbReference type="NCBI Taxonomy" id="192259"/>
    <lineage>
        <taxon>Eukaryota</taxon>
        <taxon>Viridiplantae</taxon>
        <taxon>Streptophyta</taxon>
        <taxon>Embryophyta</taxon>
        <taxon>Tracheophyta</taxon>
        <taxon>Spermatophyta</taxon>
        <taxon>Magnoliopsida</taxon>
        <taxon>eudicotyledons</taxon>
        <taxon>Gunneridae</taxon>
        <taxon>Pentapetalae</taxon>
        <taxon>asterids</taxon>
        <taxon>lamiids</taxon>
        <taxon>Lamiales</taxon>
        <taxon>Lentibulariaceae</taxon>
        <taxon>Genlisea</taxon>
    </lineage>
</organism>
<dbReference type="PANTHER" id="PTHR48237">
    <property type="entry name" value="GAMMA-TUBULIN COMPLEX COMPONENT"/>
    <property type="match status" value="1"/>
</dbReference>
<dbReference type="EMBL" id="AUSU01004738">
    <property type="protein sequence ID" value="EPS64573.1"/>
    <property type="molecule type" value="Genomic_DNA"/>
</dbReference>
<proteinExistence type="predicted"/>
<reference evidence="1 2" key="1">
    <citation type="journal article" date="2013" name="BMC Genomics">
        <title>The miniature genome of a carnivorous plant Genlisea aurea contains a low number of genes and short non-coding sequences.</title>
        <authorList>
            <person name="Leushkin E.V."/>
            <person name="Sutormin R.A."/>
            <person name="Nabieva E.R."/>
            <person name="Penin A.A."/>
            <person name="Kondrashov A.S."/>
            <person name="Logacheva M.D."/>
        </authorList>
    </citation>
    <scope>NUCLEOTIDE SEQUENCE [LARGE SCALE GENOMIC DNA]</scope>
</reference>
<accession>S8DNJ2</accession>
<dbReference type="AlphaFoldDB" id="S8DNJ2"/>
<dbReference type="PANTHER" id="PTHR48237:SF1">
    <property type="entry name" value="SPC97_SPC98 FAMILY OF SPINDLE POLE BODY (SBP) COMPONENT"/>
    <property type="match status" value="1"/>
</dbReference>
<dbReference type="OrthoDB" id="1417760at2759"/>
<feature type="non-terminal residue" evidence="1">
    <location>
        <position position="1"/>
    </location>
</feature>
<name>S8DNJ2_9LAMI</name>